<dbReference type="EMBL" id="JAJEQN010000063">
    <property type="protein sequence ID" value="MCC2223021.1"/>
    <property type="molecule type" value="Genomic_DNA"/>
</dbReference>
<sequence>MRKRGKVKIVLAIFIIVLFSCTAVIGNSRTGVIENVMAKNAADVDILTIKSRVFTGEEIIKAWLDTDTLDGNCLTVLAQRGTAAVTTTYDTGKQKITVNWNQGAFNGAIVRINGREEKTREEWTARWLKTFENLGISVDDSYEEKWQGENNDEEHDIYYIEENGIHLCPNGYSLGDLGQCWGQSIDITIEKDGYFVSFNNVSEVIAREEKKGRKLISKEKAIRACLDNYFWDQNAEDEVGVLVEEASCDMEYLMIDKGSENDESVCDIGYYVQIPMSDTDGGNQYVIEGFVDGEYPYCYATAMTANVNQTDQSE</sequence>
<evidence type="ECO:0000313" key="1">
    <source>
        <dbReference type="EMBL" id="MCC2223021.1"/>
    </source>
</evidence>
<accession>A0AAE3E731</accession>
<proteinExistence type="predicted"/>
<dbReference type="PROSITE" id="PS51257">
    <property type="entry name" value="PROKAR_LIPOPROTEIN"/>
    <property type="match status" value="1"/>
</dbReference>
<name>A0AAE3E731_9FIRM</name>
<organism evidence="1 2">
    <name type="scientific">Anthropogastromicrobium aceti</name>
    <dbReference type="NCBI Taxonomy" id="2981768"/>
    <lineage>
        <taxon>Bacteria</taxon>
        <taxon>Bacillati</taxon>
        <taxon>Bacillota</taxon>
        <taxon>Clostridia</taxon>
        <taxon>Lachnospirales</taxon>
        <taxon>Lachnospiraceae</taxon>
        <taxon>Anthropogastromicrobium</taxon>
    </lineage>
</organism>
<reference evidence="1 2" key="1">
    <citation type="submission" date="2021-10" db="EMBL/GenBank/DDBJ databases">
        <title>Anaerobic single-cell dispensing facilitates the cultivation of human gut bacteria.</title>
        <authorList>
            <person name="Afrizal A."/>
        </authorList>
    </citation>
    <scope>NUCLEOTIDE SEQUENCE [LARGE SCALE GENOMIC DNA]</scope>
    <source>
        <strain evidence="1 2">CLA-AA-H224</strain>
    </source>
</reference>
<keyword evidence="2" id="KW-1185">Reference proteome</keyword>
<protein>
    <submittedName>
        <fullName evidence="1">Uncharacterized protein</fullName>
    </submittedName>
</protein>
<evidence type="ECO:0000313" key="2">
    <source>
        <dbReference type="Proteomes" id="UP001198200"/>
    </source>
</evidence>
<comment type="caution">
    <text evidence="1">The sequence shown here is derived from an EMBL/GenBank/DDBJ whole genome shotgun (WGS) entry which is preliminary data.</text>
</comment>
<dbReference type="RefSeq" id="WP_308732537.1">
    <property type="nucleotide sequence ID" value="NZ_JAJEQN010000063.1"/>
</dbReference>
<dbReference type="AlphaFoldDB" id="A0AAE3E731"/>
<gene>
    <name evidence="1" type="ORF">LKD48_15570</name>
</gene>
<dbReference type="Proteomes" id="UP001198200">
    <property type="component" value="Unassembled WGS sequence"/>
</dbReference>